<name>A0A317VSN2_ASPEC</name>
<gene>
    <name evidence="1" type="ORF">BO83DRAFT_377641</name>
</gene>
<reference evidence="1" key="1">
    <citation type="submission" date="2016-12" db="EMBL/GenBank/DDBJ databases">
        <title>The genomes of Aspergillus section Nigri reveals drivers in fungal speciation.</title>
        <authorList>
            <consortium name="DOE Joint Genome Institute"/>
            <person name="Vesth T.C."/>
            <person name="Nybo J."/>
            <person name="Theobald S."/>
            <person name="Brandl J."/>
            <person name="Frisvad J.C."/>
            <person name="Nielsen K.F."/>
            <person name="Lyhne E.K."/>
            <person name="Kogle M.E."/>
            <person name="Kuo A."/>
            <person name="Riley R."/>
            <person name="Clum A."/>
            <person name="Nolan M."/>
            <person name="Lipzen A."/>
            <person name="Salamov A."/>
            <person name="Henrissat B."/>
            <person name="Wiebenga A."/>
            <person name="De vries R.P."/>
            <person name="Grigoriev I.V."/>
            <person name="Mortensen U.H."/>
            <person name="Andersen M.R."/>
            <person name="Baker S.E."/>
        </authorList>
    </citation>
    <scope>NUCLEOTIDE SEQUENCE</scope>
    <source>
        <strain evidence="1">CBS 122712</strain>
    </source>
</reference>
<protein>
    <submittedName>
        <fullName evidence="1">Uncharacterized protein</fullName>
    </submittedName>
</protein>
<proteinExistence type="predicted"/>
<organism evidence="1 2">
    <name type="scientific">Aspergillus eucalypticola (strain CBS 122712 / IBT 29274)</name>
    <dbReference type="NCBI Taxonomy" id="1448314"/>
    <lineage>
        <taxon>Eukaryota</taxon>
        <taxon>Fungi</taxon>
        <taxon>Dikarya</taxon>
        <taxon>Ascomycota</taxon>
        <taxon>Pezizomycotina</taxon>
        <taxon>Eurotiomycetes</taxon>
        <taxon>Eurotiomycetidae</taxon>
        <taxon>Eurotiales</taxon>
        <taxon>Aspergillaceae</taxon>
        <taxon>Aspergillus</taxon>
        <taxon>Aspergillus subgen. Circumdati</taxon>
    </lineage>
</organism>
<feature type="non-terminal residue" evidence="1">
    <location>
        <position position="104"/>
    </location>
</feature>
<dbReference type="EMBL" id="MSFU01000009">
    <property type="protein sequence ID" value="PWY75932.1"/>
    <property type="molecule type" value="Genomic_DNA"/>
</dbReference>
<evidence type="ECO:0000313" key="1">
    <source>
        <dbReference type="EMBL" id="PWY75932.1"/>
    </source>
</evidence>
<sequence length="104" mass="11204">MPCHAMLYPLGSVSQGGLSLPLRTKIQTPRCGQTTLPGSYSCATWCDLHRQGGSMGQLVANVICASSIKHIFMTSLSAPFIQSPSQHGTCEIIARRTNCRLNVL</sequence>
<dbReference type="GeneID" id="37053007"/>
<dbReference type="RefSeq" id="XP_025389462.1">
    <property type="nucleotide sequence ID" value="XM_025531045.1"/>
</dbReference>
<dbReference type="AlphaFoldDB" id="A0A317VSN2"/>
<dbReference type="VEuPathDB" id="FungiDB:BO83DRAFT_377641"/>
<comment type="caution">
    <text evidence="1">The sequence shown here is derived from an EMBL/GenBank/DDBJ whole genome shotgun (WGS) entry which is preliminary data.</text>
</comment>
<dbReference type="Proteomes" id="UP000246171">
    <property type="component" value="Unassembled WGS sequence"/>
</dbReference>
<keyword evidence="2" id="KW-1185">Reference proteome</keyword>
<evidence type="ECO:0000313" key="2">
    <source>
        <dbReference type="Proteomes" id="UP000246171"/>
    </source>
</evidence>
<accession>A0A317VSN2</accession>